<dbReference type="EMBL" id="BK015779">
    <property type="protein sequence ID" value="DAE24640.1"/>
    <property type="molecule type" value="Genomic_DNA"/>
</dbReference>
<sequence>MATDINLTNILANSGQGIFGATLGNCTWQSSTIVAGDGATRSVRVIPSAAGECTLTTAYHNLVASHKYYLSVKIRFEATASGTMDWYWPIAEPAAVSGLAVSGDADTWVRCSAVFTRTQFADGNYPCRFDYNNESVNVPFRLTSCMLFDLTAAFGAGKEPSKEWMDEHLTTFSDSPTLSYYENLGELFTDIANALRTKSGQTGEIFACDFPAKIRAL</sequence>
<reference evidence="1" key="1">
    <citation type="journal article" date="2021" name="Proc. Natl. Acad. Sci. U.S.A.">
        <title>A Catalog of Tens of Thousands of Viruses from Human Metagenomes Reveals Hidden Associations with Chronic Diseases.</title>
        <authorList>
            <person name="Tisza M.J."/>
            <person name="Buck C.B."/>
        </authorList>
    </citation>
    <scope>NUCLEOTIDE SEQUENCE</scope>
    <source>
        <strain evidence="1">CtPVE25</strain>
    </source>
</reference>
<proteinExistence type="predicted"/>
<accession>A0A8S5QZW2</accession>
<evidence type="ECO:0000313" key="1">
    <source>
        <dbReference type="EMBL" id="DAE24640.1"/>
    </source>
</evidence>
<organism evidence="1">
    <name type="scientific">Myoviridae sp. ctPVE25</name>
    <dbReference type="NCBI Taxonomy" id="2826649"/>
    <lineage>
        <taxon>Viruses</taxon>
        <taxon>Duplodnaviria</taxon>
        <taxon>Heunggongvirae</taxon>
        <taxon>Uroviricota</taxon>
        <taxon>Caudoviricetes</taxon>
    </lineage>
</organism>
<protein>
    <submittedName>
        <fullName evidence="1">Uncharacterized protein</fullName>
    </submittedName>
</protein>
<name>A0A8S5QZW2_9CAUD</name>